<protein>
    <submittedName>
        <fullName evidence="7">Nucleotide sugar dehydrogenase</fullName>
    </submittedName>
</protein>
<feature type="transmembrane region" description="Helical" evidence="5">
    <location>
        <begin position="19"/>
        <end position="37"/>
    </location>
</feature>
<evidence type="ECO:0000256" key="2">
    <source>
        <dbReference type="ARBA" id="ARBA00023002"/>
    </source>
</evidence>
<dbReference type="Pfam" id="PF03721">
    <property type="entry name" value="UDPG_MGDP_dh_N"/>
    <property type="match status" value="1"/>
</dbReference>
<dbReference type="PIRSF" id="PIRSF000124">
    <property type="entry name" value="UDPglc_GDPman_dh"/>
    <property type="match status" value="1"/>
</dbReference>
<dbReference type="InterPro" id="IPR028359">
    <property type="entry name" value="UDP_ManNAc/GlcNAc_DH"/>
</dbReference>
<dbReference type="OrthoDB" id="9803238at2"/>
<dbReference type="InterPro" id="IPR014026">
    <property type="entry name" value="UDP-Glc/GDP-Man_DH_dimer"/>
</dbReference>
<keyword evidence="5" id="KW-0812">Transmembrane</keyword>
<dbReference type="NCBIfam" id="TIGR03026">
    <property type="entry name" value="NDP-sugDHase"/>
    <property type="match status" value="1"/>
</dbReference>
<dbReference type="SUPFAM" id="SSF52413">
    <property type="entry name" value="UDP-glucose/GDP-mannose dehydrogenase C-terminal domain"/>
    <property type="match status" value="1"/>
</dbReference>
<sequence length="441" mass="48750">MTQISPIDRLAAYTSHSEAISVIGLGYVGLPLALLLANKYRVIGFDISSERVKLMQQGSDPSKELANEAFCSKNIEFTADPSRLRDASFHIVAVPTPINASREPNLKPLLGASETVGKALKKGDIVVYESTVYPGCTEEDCVPVLERESGLTFGEDFFAGYSPERINPGDKVHTVDKILKIVAGSDPDTTEVVAGIYGSVVTAGLHRAPSIKVAEAAKVIENAQRDLNISFVNELSIIFKKLGIDTQEVLTAAGTKWNFLKFQPGLVGGHCISVDPYYLLHKAKQVGYEPEVIASGRRVNDGMPAFIAKELTQLLLQRNINPKQAKVLVMGATFKENVADIRNSKIFDVVNELMNYFINVHLVDPYANPNEVAREYRISMQDEPGKSYDAVIVAVAHREYCDRDLDYFRDLSKPGQDLILFDLKALFDRNDARKGEVIWRL</sequence>
<dbReference type="RefSeq" id="WP_136459645.1">
    <property type="nucleotide sequence ID" value="NZ_SRSF01000004.1"/>
</dbReference>
<dbReference type="GO" id="GO:0016616">
    <property type="term" value="F:oxidoreductase activity, acting on the CH-OH group of donors, NAD or NADP as acceptor"/>
    <property type="evidence" value="ECO:0007669"/>
    <property type="project" value="InterPro"/>
</dbReference>
<proteinExistence type="inferred from homology"/>
<keyword evidence="3" id="KW-0520">NAD</keyword>
<keyword evidence="2" id="KW-0560">Oxidoreductase</keyword>
<evidence type="ECO:0000256" key="3">
    <source>
        <dbReference type="ARBA" id="ARBA00023027"/>
    </source>
</evidence>
<name>A0A4S4NMB7_9BACT</name>
<dbReference type="PANTHER" id="PTHR43491">
    <property type="entry name" value="UDP-N-ACETYL-D-MANNOSAMINE DEHYDROGENASE"/>
    <property type="match status" value="1"/>
</dbReference>
<dbReference type="SMART" id="SM00984">
    <property type="entry name" value="UDPG_MGDP_dh_C"/>
    <property type="match status" value="1"/>
</dbReference>
<dbReference type="InterPro" id="IPR008927">
    <property type="entry name" value="6-PGluconate_DH-like_C_sf"/>
</dbReference>
<evidence type="ECO:0000256" key="5">
    <source>
        <dbReference type="SAM" id="Phobius"/>
    </source>
</evidence>
<keyword evidence="8" id="KW-1185">Reference proteome</keyword>
<evidence type="ECO:0000313" key="7">
    <source>
        <dbReference type="EMBL" id="THH39511.1"/>
    </source>
</evidence>
<comment type="caution">
    <text evidence="7">The sequence shown here is derived from an EMBL/GenBank/DDBJ whole genome shotgun (WGS) entry which is preliminary data.</text>
</comment>
<dbReference type="Pfam" id="PF00984">
    <property type="entry name" value="UDPG_MGDP_dh"/>
    <property type="match status" value="1"/>
</dbReference>
<evidence type="ECO:0000256" key="4">
    <source>
        <dbReference type="PIRNR" id="PIRNR000124"/>
    </source>
</evidence>
<dbReference type="SUPFAM" id="SSF51735">
    <property type="entry name" value="NAD(P)-binding Rossmann-fold domains"/>
    <property type="match status" value="1"/>
</dbReference>
<dbReference type="GO" id="GO:0051287">
    <property type="term" value="F:NAD binding"/>
    <property type="evidence" value="ECO:0007669"/>
    <property type="project" value="InterPro"/>
</dbReference>
<dbReference type="EMBL" id="SRSF01000004">
    <property type="protein sequence ID" value="THH39511.1"/>
    <property type="molecule type" value="Genomic_DNA"/>
</dbReference>
<dbReference type="AlphaFoldDB" id="A0A4S4NMB7"/>
<evidence type="ECO:0000313" key="8">
    <source>
        <dbReference type="Proteomes" id="UP000308528"/>
    </source>
</evidence>
<dbReference type="InterPro" id="IPR036220">
    <property type="entry name" value="UDP-Glc/GDP-Man_DH_C_sf"/>
</dbReference>
<evidence type="ECO:0000259" key="6">
    <source>
        <dbReference type="SMART" id="SM00984"/>
    </source>
</evidence>
<gene>
    <name evidence="7" type="ORF">E4021_12235</name>
</gene>
<comment type="similarity">
    <text evidence="1 4">Belongs to the UDP-glucose/GDP-mannose dehydrogenase family.</text>
</comment>
<dbReference type="Pfam" id="PF03720">
    <property type="entry name" value="UDPG_MGDP_dh_C"/>
    <property type="match status" value="1"/>
</dbReference>
<reference evidence="7 8" key="1">
    <citation type="submission" date="2019-04" db="EMBL/GenBank/DDBJ databases">
        <title>Lewinella litorea sp. nov., isolated from a marine sand.</title>
        <authorList>
            <person name="Yoon J.-H."/>
        </authorList>
    </citation>
    <scope>NUCLEOTIDE SEQUENCE [LARGE SCALE GENOMIC DNA]</scope>
    <source>
        <strain evidence="7 8">HSMS-39</strain>
    </source>
</reference>
<dbReference type="GO" id="GO:0000271">
    <property type="term" value="P:polysaccharide biosynthetic process"/>
    <property type="evidence" value="ECO:0007669"/>
    <property type="project" value="InterPro"/>
</dbReference>
<dbReference type="PIRSF" id="PIRSF500136">
    <property type="entry name" value="UDP_ManNAc_DH"/>
    <property type="match status" value="1"/>
</dbReference>
<accession>A0A4S4NMB7</accession>
<dbReference type="InterPro" id="IPR017476">
    <property type="entry name" value="UDP-Glc/GDP-Man"/>
</dbReference>
<dbReference type="InterPro" id="IPR014027">
    <property type="entry name" value="UDP-Glc/GDP-Man_DH_C"/>
</dbReference>
<dbReference type="SUPFAM" id="SSF48179">
    <property type="entry name" value="6-phosphogluconate dehydrogenase C-terminal domain-like"/>
    <property type="match status" value="1"/>
</dbReference>
<dbReference type="Proteomes" id="UP000308528">
    <property type="component" value="Unassembled WGS sequence"/>
</dbReference>
<dbReference type="GO" id="GO:0016628">
    <property type="term" value="F:oxidoreductase activity, acting on the CH-CH group of donors, NAD or NADP as acceptor"/>
    <property type="evidence" value="ECO:0007669"/>
    <property type="project" value="InterPro"/>
</dbReference>
<dbReference type="Gene3D" id="3.40.50.720">
    <property type="entry name" value="NAD(P)-binding Rossmann-like Domain"/>
    <property type="match status" value="2"/>
</dbReference>
<keyword evidence="5" id="KW-1133">Transmembrane helix</keyword>
<keyword evidence="5" id="KW-0472">Membrane</keyword>
<dbReference type="PANTHER" id="PTHR43491:SF2">
    <property type="entry name" value="UDP-N-ACETYL-D-MANNOSAMINE DEHYDROGENASE"/>
    <property type="match status" value="1"/>
</dbReference>
<dbReference type="InterPro" id="IPR001732">
    <property type="entry name" value="UDP-Glc/GDP-Man_DH_N"/>
</dbReference>
<feature type="domain" description="UDP-glucose/GDP-mannose dehydrogenase C-terminal" evidence="6">
    <location>
        <begin position="328"/>
        <end position="429"/>
    </location>
</feature>
<evidence type="ECO:0000256" key="1">
    <source>
        <dbReference type="ARBA" id="ARBA00006601"/>
    </source>
</evidence>
<organism evidence="7 8">
    <name type="scientific">Neolewinella litorea</name>
    <dbReference type="NCBI Taxonomy" id="2562452"/>
    <lineage>
        <taxon>Bacteria</taxon>
        <taxon>Pseudomonadati</taxon>
        <taxon>Bacteroidota</taxon>
        <taxon>Saprospiria</taxon>
        <taxon>Saprospirales</taxon>
        <taxon>Lewinellaceae</taxon>
        <taxon>Neolewinella</taxon>
    </lineage>
</organism>
<dbReference type="InterPro" id="IPR036291">
    <property type="entry name" value="NAD(P)-bd_dom_sf"/>
</dbReference>